<dbReference type="AlphaFoldDB" id="A0A1H3J068"/>
<dbReference type="Proteomes" id="UP000199170">
    <property type="component" value="Unassembled WGS sequence"/>
</dbReference>
<sequence length="392" mass="43508">MGSETTTARRVLATLPRHPLSISDFISLQAPDSFESTSTLDGTDIHTRVDNSNIQNLGGVVAIGDDWVDREGIVGFRFIAGDTWFGVGFEPETGWTILTEDSIDEKFSQAIDDRIATWATTFYEEETVRPSFYDTFAAACVSQLPPRPLQHGELGEILTPGGIYQESFVEVVPVPIIQIEHTDKVIAFLMKVTAPDRSGHVVEYGYRLHTDGVWRKAWADIIPGEETEEVGLRDRPVATLIDDANQDYLNEIDLLVEPPTDHIQIEVYIDVMSPEPAPGGMWTAASDWFPSIEYGAPIVGLNTDENPGELTVVGYLEGTETAVYVGLNRQDDTWEEIISFDRPADKRQDTEVVNAIDGWLQSQYGALVGPSHHPLIQLTDWESKVPDLFASK</sequence>
<reference evidence="2" key="1">
    <citation type="submission" date="2016-10" db="EMBL/GenBank/DDBJ databases">
        <authorList>
            <person name="Varghese N."/>
            <person name="Submissions S."/>
        </authorList>
    </citation>
    <scope>NUCLEOTIDE SEQUENCE [LARGE SCALE GENOMIC DNA]</scope>
    <source>
        <strain evidence="2">CGMCC 1.10118</strain>
    </source>
</reference>
<organism evidence="1 2">
    <name type="scientific">Halobellus clavatus</name>
    <dbReference type="NCBI Taxonomy" id="660517"/>
    <lineage>
        <taxon>Archaea</taxon>
        <taxon>Methanobacteriati</taxon>
        <taxon>Methanobacteriota</taxon>
        <taxon>Stenosarchaea group</taxon>
        <taxon>Halobacteria</taxon>
        <taxon>Halobacteriales</taxon>
        <taxon>Haloferacaceae</taxon>
        <taxon>Halobellus</taxon>
    </lineage>
</organism>
<evidence type="ECO:0000313" key="1">
    <source>
        <dbReference type="EMBL" id="SDY32554.1"/>
    </source>
</evidence>
<proteinExistence type="predicted"/>
<protein>
    <submittedName>
        <fullName evidence="1">Uncharacterized protein</fullName>
    </submittedName>
</protein>
<dbReference type="EMBL" id="FNPB01000011">
    <property type="protein sequence ID" value="SDY32554.1"/>
    <property type="molecule type" value="Genomic_DNA"/>
</dbReference>
<keyword evidence="2" id="KW-1185">Reference proteome</keyword>
<dbReference type="STRING" id="660517.SAMN04487946_11161"/>
<accession>A0A1H3J068</accession>
<gene>
    <name evidence="1" type="ORF">SAMN04487946_11161</name>
</gene>
<name>A0A1H3J068_9EURY</name>
<evidence type="ECO:0000313" key="2">
    <source>
        <dbReference type="Proteomes" id="UP000199170"/>
    </source>
</evidence>